<evidence type="ECO:0000313" key="1">
    <source>
        <dbReference type="Proteomes" id="UP000790787"/>
    </source>
</evidence>
<protein>
    <submittedName>
        <fullName evidence="2">Uncharacterized protein LOC142167183</fullName>
    </submittedName>
</protein>
<proteinExistence type="predicted"/>
<accession>A0AC58SES7</accession>
<sequence length="482" mass="55575">MKRKGNNTIQHIAGIDNTATSHEEQPQNPGRISSFHKLSFIADQDFSGNVLDQDEQQMSIELRHAETEEAFHITVIYAKCKPHLRRSLWETLRFKYTMCNFPWCVIGDFNVIVSVEEKIGGVPYQMNKSLDFLTMIEYCGLTDLGNYGPRHTWSNERDHYSIVWKRLDRSLVNEKWLTFFPTTIVTHLASTGSDHSPFLMEMHKLKVVTKALSLWSREQYGDIFQKPKEFEQKVKEAEEKWINTNNLVDRINLHEVQTQYVRYLRTEEAILKKKTQLQLFKEDIGEATYNYFKDLFNETWGVIRQDLLSYIPTMISSEDNTNLTRDPTMQELNKVVFSMSPNSSTGPDGMNGKFFQSCWDIISRDLLNIVLAFFGGSTMPRYITNACLILLPKVEFPNSLTEFRPISLINFINKIISKVISTRLATILPRIISANQSVFVKGRTISENIMLAQEIVQGIKKPNPGANVVIKLDMAKAYDRVS</sequence>
<reference evidence="1" key="1">
    <citation type="journal article" date="2014" name="Nat. Commun.">
        <title>The tobacco genome sequence and its comparison with those of tomato and potato.</title>
        <authorList>
            <person name="Sierro N."/>
            <person name="Battey J.N."/>
            <person name="Ouadi S."/>
            <person name="Bakaher N."/>
            <person name="Bovet L."/>
            <person name="Willig A."/>
            <person name="Goepfert S."/>
            <person name="Peitsch M.C."/>
            <person name="Ivanov N.V."/>
        </authorList>
    </citation>
    <scope>NUCLEOTIDE SEQUENCE [LARGE SCALE GENOMIC DNA]</scope>
</reference>
<reference evidence="2" key="2">
    <citation type="submission" date="2025-08" db="UniProtKB">
        <authorList>
            <consortium name="RefSeq"/>
        </authorList>
    </citation>
    <scope>IDENTIFICATION</scope>
    <source>
        <tissue evidence="2">Leaf</tissue>
    </source>
</reference>
<gene>
    <name evidence="2" type="primary">LOC142167183</name>
</gene>
<organism evidence="1 2">
    <name type="scientific">Nicotiana tabacum</name>
    <name type="common">Common tobacco</name>
    <dbReference type="NCBI Taxonomy" id="4097"/>
    <lineage>
        <taxon>Eukaryota</taxon>
        <taxon>Viridiplantae</taxon>
        <taxon>Streptophyta</taxon>
        <taxon>Embryophyta</taxon>
        <taxon>Tracheophyta</taxon>
        <taxon>Spermatophyta</taxon>
        <taxon>Magnoliopsida</taxon>
        <taxon>eudicotyledons</taxon>
        <taxon>Gunneridae</taxon>
        <taxon>Pentapetalae</taxon>
        <taxon>asterids</taxon>
        <taxon>lamiids</taxon>
        <taxon>Solanales</taxon>
        <taxon>Solanaceae</taxon>
        <taxon>Nicotianoideae</taxon>
        <taxon>Nicotianeae</taxon>
        <taxon>Nicotiana</taxon>
    </lineage>
</organism>
<dbReference type="RefSeq" id="XP_075083444.1">
    <property type="nucleotide sequence ID" value="XM_075227343.1"/>
</dbReference>
<dbReference type="Proteomes" id="UP000790787">
    <property type="component" value="Chromosome 12"/>
</dbReference>
<evidence type="ECO:0000313" key="2">
    <source>
        <dbReference type="RefSeq" id="XP_075083444.1"/>
    </source>
</evidence>
<name>A0AC58SES7_TOBAC</name>
<keyword evidence="1" id="KW-1185">Reference proteome</keyword>